<evidence type="ECO:0000256" key="7">
    <source>
        <dbReference type="ARBA" id="ARBA00031259"/>
    </source>
</evidence>
<evidence type="ECO:0000256" key="3">
    <source>
        <dbReference type="ARBA" id="ARBA00020634"/>
    </source>
</evidence>
<evidence type="ECO:0000313" key="10">
    <source>
        <dbReference type="EMBL" id="PIA99733.1"/>
    </source>
</evidence>
<keyword evidence="13" id="KW-1185">Reference proteome</keyword>
<feature type="compositionally biased region" description="Polar residues" evidence="9">
    <location>
        <begin position="316"/>
        <end position="328"/>
    </location>
</feature>
<feature type="compositionally biased region" description="Basic and acidic residues" evidence="9">
    <location>
        <begin position="345"/>
        <end position="354"/>
    </location>
</feature>
<dbReference type="OrthoDB" id="344220at2759"/>
<comment type="similarity">
    <text evidence="2 8">Belongs to the Mediator complex subunit 6 family.</text>
</comment>
<evidence type="ECO:0000256" key="9">
    <source>
        <dbReference type="SAM" id="MobiDB-lite"/>
    </source>
</evidence>
<gene>
    <name evidence="8" type="primary">MED6</name>
    <name evidence="10" type="ORF">CB0940_03083</name>
    <name evidence="11" type="ORF">RHO25_004868</name>
</gene>
<protein>
    <recommendedName>
        <fullName evidence="3 8">Mediator of RNA polymerase II transcription subunit 6</fullName>
    </recommendedName>
    <alternativeName>
        <fullName evidence="7 8">Mediator complex subunit 6</fullName>
    </alternativeName>
</protein>
<evidence type="ECO:0000256" key="5">
    <source>
        <dbReference type="ARBA" id="ARBA00023163"/>
    </source>
</evidence>
<feature type="compositionally biased region" description="Polar residues" evidence="9">
    <location>
        <begin position="228"/>
        <end position="248"/>
    </location>
</feature>
<keyword evidence="4 8" id="KW-0805">Transcription regulation</keyword>
<dbReference type="InterPro" id="IPR038566">
    <property type="entry name" value="Mediator_Med6_sf"/>
</dbReference>
<dbReference type="GO" id="GO:0016592">
    <property type="term" value="C:mediator complex"/>
    <property type="evidence" value="ECO:0007669"/>
    <property type="project" value="InterPro"/>
</dbReference>
<keyword evidence="5 8" id="KW-0804">Transcription</keyword>
<proteinExistence type="inferred from homology"/>
<comment type="subunit">
    <text evidence="8">Component of the Mediator complex.</text>
</comment>
<dbReference type="GO" id="GO:0003712">
    <property type="term" value="F:transcription coregulator activity"/>
    <property type="evidence" value="ECO:0007669"/>
    <property type="project" value="InterPro"/>
</dbReference>
<evidence type="ECO:0000313" key="13">
    <source>
        <dbReference type="Proteomes" id="UP001302367"/>
    </source>
</evidence>
<comment type="function">
    <text evidence="8">Component of the Mediator complex, a coactivator involved in the regulated transcription of nearly all RNA polymerase II-dependent genes. Mediator functions as a bridge to convey information from gene-specific regulatory proteins to the basal RNA polymerase II transcription machinery. Mediator is recruited to promoters by direct interactions with regulatory proteins and serves as a scaffold for the assembly of a functional preinitiation complex with RNA polymerase II and the general transcription factors.</text>
</comment>
<dbReference type="EMBL" id="CP134186">
    <property type="protein sequence ID" value="WPB00249.1"/>
    <property type="molecule type" value="Genomic_DNA"/>
</dbReference>
<evidence type="ECO:0000256" key="8">
    <source>
        <dbReference type="RuleBase" id="RU364143"/>
    </source>
</evidence>
<dbReference type="Pfam" id="PF04934">
    <property type="entry name" value="Med6"/>
    <property type="match status" value="1"/>
</dbReference>
<evidence type="ECO:0000256" key="4">
    <source>
        <dbReference type="ARBA" id="ARBA00023015"/>
    </source>
</evidence>
<organism evidence="10 12">
    <name type="scientific">Cercospora beticola</name>
    <name type="common">Sugarbeet leaf spot fungus</name>
    <dbReference type="NCBI Taxonomy" id="122368"/>
    <lineage>
        <taxon>Eukaryota</taxon>
        <taxon>Fungi</taxon>
        <taxon>Dikarya</taxon>
        <taxon>Ascomycota</taxon>
        <taxon>Pezizomycotina</taxon>
        <taxon>Dothideomycetes</taxon>
        <taxon>Dothideomycetidae</taxon>
        <taxon>Mycosphaerellales</taxon>
        <taxon>Mycosphaerellaceae</taxon>
        <taxon>Cercospora</taxon>
    </lineage>
</organism>
<evidence type="ECO:0000256" key="2">
    <source>
        <dbReference type="ARBA" id="ARBA00007526"/>
    </source>
</evidence>
<dbReference type="AlphaFoldDB" id="A0A2G5I5K7"/>
<evidence type="ECO:0000256" key="1">
    <source>
        <dbReference type="ARBA" id="ARBA00004123"/>
    </source>
</evidence>
<reference evidence="11 13" key="2">
    <citation type="submission" date="2023-09" db="EMBL/GenBank/DDBJ databases">
        <title>Complete-Gapless Cercospora beticola genome.</title>
        <authorList>
            <person name="Wyatt N.A."/>
            <person name="Spanner R.E."/>
            <person name="Bolton M.D."/>
        </authorList>
    </citation>
    <scope>NUCLEOTIDE SEQUENCE [LARGE SCALE GENOMIC DNA]</scope>
    <source>
        <strain evidence="11">Cb09-40</strain>
    </source>
</reference>
<reference evidence="10 12" key="1">
    <citation type="submission" date="2015-10" db="EMBL/GenBank/DDBJ databases">
        <title>The cercosporin biosynthetic gene cluster was horizontally transferred to several fungal lineages and shown to be expanded in Cercospora beticola based on microsynteny with recipient genomes.</title>
        <authorList>
            <person name="De Jonge R."/>
            <person name="Ebert M.K."/>
            <person name="Suttle J.C."/>
            <person name="Jurick Ii W.M."/>
            <person name="Secor G.A."/>
            <person name="Thomma B.P."/>
            <person name="Van De Peer Y."/>
            <person name="Bolton M.D."/>
        </authorList>
    </citation>
    <scope>NUCLEOTIDE SEQUENCE [LARGE SCALE GENOMIC DNA]</scope>
    <source>
        <strain evidence="10 12">09-40</strain>
    </source>
</reference>
<dbReference type="EMBL" id="LKMD01000101">
    <property type="protein sequence ID" value="PIA99733.1"/>
    <property type="molecule type" value="Genomic_DNA"/>
</dbReference>
<evidence type="ECO:0000313" key="12">
    <source>
        <dbReference type="Proteomes" id="UP000230605"/>
    </source>
</evidence>
<evidence type="ECO:0000313" key="11">
    <source>
        <dbReference type="EMBL" id="WPB00249.1"/>
    </source>
</evidence>
<dbReference type="InterPro" id="IPR007018">
    <property type="entry name" value="Mediator_Med6"/>
</dbReference>
<comment type="subcellular location">
    <subcellularLocation>
        <location evidence="1 8">Nucleus</location>
    </subcellularLocation>
</comment>
<name>A0A2G5I5K7_CERBT</name>
<sequence>MATTSATQLDEQVYTFPPLIEWWVNTMGQKAMDENMIHRYMSESPFFEWSSKNGLLFEQGKFHSPTHDMCNNRKALEDNLRGRVGLEYMIVQDPQPVADKELAAQGVTTGVYVIRKQDRQRAPSGARVRPPGVILEGNWELTVLGTYYTMGQNVYQAPNMFDVVENRLLSAASSLNKFIDTTSILPRYAPATGYTYLPPSQPSKRIGTGSIAGSPAGSREGSVVPGLDSQSFRSGSLLPDSNVSTSKATSDHDQTRLLASSLAMSIKYAHDYTDENPLVGEPGNFKFAMTEAAVKKRGAEEEAAAAEARAKKELASNSRGVSPRQDSASPKADKAVAPAAFSTETKLKAEEKRKNSASGGKRKKDRKKGMSSAGPSPTTPGPSTAPTPKAS</sequence>
<dbReference type="Proteomes" id="UP001302367">
    <property type="component" value="Chromosome 3"/>
</dbReference>
<keyword evidence="6 8" id="KW-0539">Nucleus</keyword>
<dbReference type="Gene3D" id="3.10.450.580">
    <property type="entry name" value="Mediator complex, subunit Med6"/>
    <property type="match status" value="1"/>
</dbReference>
<dbReference type="Proteomes" id="UP000230605">
    <property type="component" value="Chromosome 3"/>
</dbReference>
<evidence type="ECO:0000256" key="6">
    <source>
        <dbReference type="ARBA" id="ARBA00023242"/>
    </source>
</evidence>
<keyword evidence="8" id="KW-0010">Activator</keyword>
<feature type="compositionally biased region" description="Basic residues" evidence="9">
    <location>
        <begin position="360"/>
        <end position="369"/>
    </location>
</feature>
<feature type="region of interest" description="Disordered" evidence="9">
    <location>
        <begin position="304"/>
        <end position="391"/>
    </location>
</feature>
<dbReference type="PANTHER" id="PTHR13104">
    <property type="entry name" value="MED-6-RELATED"/>
    <property type="match status" value="1"/>
</dbReference>
<accession>A0A2G5I5K7</accession>
<feature type="region of interest" description="Disordered" evidence="9">
    <location>
        <begin position="197"/>
        <end position="253"/>
    </location>
</feature>
<dbReference type="GO" id="GO:0006357">
    <property type="term" value="P:regulation of transcription by RNA polymerase II"/>
    <property type="evidence" value="ECO:0007669"/>
    <property type="project" value="InterPro"/>
</dbReference>